<organism evidence="1 2">
    <name type="scientific">Allomyces macrogynus (strain ATCC 38327)</name>
    <name type="common">Allomyces javanicus var. macrogynus</name>
    <dbReference type="NCBI Taxonomy" id="578462"/>
    <lineage>
        <taxon>Eukaryota</taxon>
        <taxon>Fungi</taxon>
        <taxon>Fungi incertae sedis</taxon>
        <taxon>Blastocladiomycota</taxon>
        <taxon>Blastocladiomycetes</taxon>
        <taxon>Blastocladiales</taxon>
        <taxon>Blastocladiaceae</taxon>
        <taxon>Allomyces</taxon>
    </lineage>
</organism>
<dbReference type="EMBL" id="GG745347">
    <property type="protein sequence ID" value="KNE65523.1"/>
    <property type="molecule type" value="Genomic_DNA"/>
</dbReference>
<name>A0A0L0SSJ2_ALLM3</name>
<reference evidence="1 2" key="1">
    <citation type="submission" date="2009-11" db="EMBL/GenBank/DDBJ databases">
        <title>Annotation of Allomyces macrogynus ATCC 38327.</title>
        <authorList>
            <consortium name="The Broad Institute Genome Sequencing Platform"/>
            <person name="Russ C."/>
            <person name="Cuomo C."/>
            <person name="Burger G."/>
            <person name="Gray M.W."/>
            <person name="Holland P.W.H."/>
            <person name="King N."/>
            <person name="Lang F.B.F."/>
            <person name="Roger A.J."/>
            <person name="Ruiz-Trillo I."/>
            <person name="Young S.K."/>
            <person name="Zeng Q."/>
            <person name="Gargeya S."/>
            <person name="Fitzgerald M."/>
            <person name="Haas B."/>
            <person name="Abouelleil A."/>
            <person name="Alvarado L."/>
            <person name="Arachchi H.M."/>
            <person name="Berlin A."/>
            <person name="Chapman S.B."/>
            <person name="Gearin G."/>
            <person name="Goldberg J."/>
            <person name="Griggs A."/>
            <person name="Gujja S."/>
            <person name="Hansen M."/>
            <person name="Heiman D."/>
            <person name="Howarth C."/>
            <person name="Larimer J."/>
            <person name="Lui A."/>
            <person name="MacDonald P.J.P."/>
            <person name="McCowen C."/>
            <person name="Montmayeur A."/>
            <person name="Murphy C."/>
            <person name="Neiman D."/>
            <person name="Pearson M."/>
            <person name="Priest M."/>
            <person name="Roberts A."/>
            <person name="Saif S."/>
            <person name="Shea T."/>
            <person name="Sisk P."/>
            <person name="Stolte C."/>
            <person name="Sykes S."/>
            <person name="Wortman J."/>
            <person name="Nusbaum C."/>
            <person name="Birren B."/>
        </authorList>
    </citation>
    <scope>NUCLEOTIDE SEQUENCE [LARGE SCALE GENOMIC DNA]</scope>
    <source>
        <strain evidence="1 2">ATCC 38327</strain>
    </source>
</reference>
<evidence type="ECO:0000313" key="2">
    <source>
        <dbReference type="Proteomes" id="UP000054350"/>
    </source>
</evidence>
<sequence>MAPLESLPSVLIEAICQFVLNHDNFDHHKTIVHFARASPSLYAPALRVLMNYPAEPLTLTDQGDQYIIEGHAVPCDRSAPNGFFGPVFTIANSYSFPWLDQSDRHLGRVGVVNQQSWYLLVGHISCNQAPASGQVGATAWTQFDLIPVEPSVIKRVLLISEWLACLPPKLCHLQIGANTLTRPNKAYEKWILHLPSTLHTLIVNVSMSTQLFVKYMPPRLVSLTILCYGYDWDHLAPMLPVTLRQLTLKGYRFARALPKIVPHISASLRDLCIDARIGACKVFTPDDANAVVEAFKHLQAQLTRISVALHFNKNEWPESSFWTMPAMMQIAQNLPPKLTDLTFDFGCVYLPVIQELARVKPEHLQRLELRAQGGNGNVHVADKAGSTRLAAKYPGAPIFQSMCVSKADRFVIDILAGAVCDTCQLVLPSQRNTKMSMAVSQSFDWRPNPSVMFARNWTWNC</sequence>
<accession>A0A0L0SSJ2</accession>
<dbReference type="VEuPathDB" id="FungiDB:AMAG_19481"/>
<gene>
    <name evidence="1" type="ORF">AMAG_19481</name>
</gene>
<evidence type="ECO:0008006" key="3">
    <source>
        <dbReference type="Google" id="ProtNLM"/>
    </source>
</evidence>
<keyword evidence="2" id="KW-1185">Reference proteome</keyword>
<protein>
    <recommendedName>
        <fullName evidence="3">F-box domain-containing protein</fullName>
    </recommendedName>
</protein>
<dbReference type="AlphaFoldDB" id="A0A0L0SSJ2"/>
<reference evidence="2" key="2">
    <citation type="submission" date="2009-11" db="EMBL/GenBank/DDBJ databases">
        <title>The Genome Sequence of Allomyces macrogynus strain ATCC 38327.</title>
        <authorList>
            <consortium name="The Broad Institute Genome Sequencing Platform"/>
            <person name="Russ C."/>
            <person name="Cuomo C."/>
            <person name="Shea T."/>
            <person name="Young S.K."/>
            <person name="Zeng Q."/>
            <person name="Koehrsen M."/>
            <person name="Haas B."/>
            <person name="Borodovsky M."/>
            <person name="Guigo R."/>
            <person name="Alvarado L."/>
            <person name="Berlin A."/>
            <person name="Borenstein D."/>
            <person name="Chen Z."/>
            <person name="Engels R."/>
            <person name="Freedman E."/>
            <person name="Gellesch M."/>
            <person name="Goldberg J."/>
            <person name="Griggs A."/>
            <person name="Gujja S."/>
            <person name="Heiman D."/>
            <person name="Hepburn T."/>
            <person name="Howarth C."/>
            <person name="Jen D."/>
            <person name="Larson L."/>
            <person name="Lewis B."/>
            <person name="Mehta T."/>
            <person name="Park D."/>
            <person name="Pearson M."/>
            <person name="Roberts A."/>
            <person name="Saif S."/>
            <person name="Shenoy N."/>
            <person name="Sisk P."/>
            <person name="Stolte C."/>
            <person name="Sykes S."/>
            <person name="Walk T."/>
            <person name="White J."/>
            <person name="Yandava C."/>
            <person name="Burger G."/>
            <person name="Gray M.W."/>
            <person name="Holland P.W.H."/>
            <person name="King N."/>
            <person name="Lang F.B.F."/>
            <person name="Roger A.J."/>
            <person name="Ruiz-Trillo I."/>
            <person name="Lander E."/>
            <person name="Nusbaum C."/>
        </authorList>
    </citation>
    <scope>NUCLEOTIDE SEQUENCE [LARGE SCALE GENOMIC DNA]</scope>
    <source>
        <strain evidence="2">ATCC 38327</strain>
    </source>
</reference>
<evidence type="ECO:0000313" key="1">
    <source>
        <dbReference type="EMBL" id="KNE65523.1"/>
    </source>
</evidence>
<proteinExistence type="predicted"/>
<dbReference type="Proteomes" id="UP000054350">
    <property type="component" value="Unassembled WGS sequence"/>
</dbReference>